<evidence type="ECO:0000256" key="6">
    <source>
        <dbReference type="ARBA" id="ARBA00022918"/>
    </source>
</evidence>
<dbReference type="InterPro" id="IPR043502">
    <property type="entry name" value="DNA/RNA_pol_sf"/>
</dbReference>
<keyword evidence="5" id="KW-0378">Hydrolase</keyword>
<keyword evidence="2" id="KW-0548">Nucleotidyltransferase</keyword>
<evidence type="ECO:0000256" key="2">
    <source>
        <dbReference type="ARBA" id="ARBA00022695"/>
    </source>
</evidence>
<evidence type="ECO:0000256" key="5">
    <source>
        <dbReference type="ARBA" id="ARBA00022801"/>
    </source>
</evidence>
<dbReference type="EMBL" id="BLKM01002981">
    <property type="protein sequence ID" value="GFG40984.1"/>
    <property type="molecule type" value="Genomic_DNA"/>
</dbReference>
<dbReference type="InterPro" id="IPR041373">
    <property type="entry name" value="RT_RNaseH"/>
</dbReference>
<dbReference type="Proteomes" id="UP000502823">
    <property type="component" value="Unassembled WGS sequence"/>
</dbReference>
<evidence type="ECO:0000256" key="4">
    <source>
        <dbReference type="ARBA" id="ARBA00022759"/>
    </source>
</evidence>
<comment type="caution">
    <text evidence="8">The sequence shown here is derived from an EMBL/GenBank/DDBJ whole genome shotgun (WGS) entry which is preliminary data.</text>
</comment>
<proteinExistence type="predicted"/>
<dbReference type="SUPFAM" id="SSF56672">
    <property type="entry name" value="DNA/RNA polymerases"/>
    <property type="match status" value="1"/>
</dbReference>
<name>A0A6L2Q941_COPFO</name>
<keyword evidence="4" id="KW-0255">Endonuclease</keyword>
<dbReference type="PANTHER" id="PTHR34072:SF58">
    <property type="entry name" value="DNA (CYTOSINE-5-)-METHYLTRANSFERASE"/>
    <property type="match status" value="1"/>
</dbReference>
<dbReference type="OrthoDB" id="427924at2759"/>
<evidence type="ECO:0000313" key="8">
    <source>
        <dbReference type="EMBL" id="GFG40984.1"/>
    </source>
</evidence>
<keyword evidence="9" id="KW-1185">Reference proteome</keyword>
<keyword evidence="6" id="KW-0695">RNA-directed DNA polymerase</keyword>
<accession>A0A6L2Q941</accession>
<dbReference type="Pfam" id="PF17917">
    <property type="entry name" value="RT_RNaseH"/>
    <property type="match status" value="1"/>
</dbReference>
<feature type="domain" description="Reverse transcriptase RNase H-like" evidence="7">
    <location>
        <begin position="3"/>
        <end position="63"/>
    </location>
</feature>
<evidence type="ECO:0000259" key="7">
    <source>
        <dbReference type="Pfam" id="PF17917"/>
    </source>
</evidence>
<dbReference type="GO" id="GO:0004519">
    <property type="term" value="F:endonuclease activity"/>
    <property type="evidence" value="ECO:0007669"/>
    <property type="project" value="UniProtKB-KW"/>
</dbReference>
<dbReference type="Gene3D" id="3.10.20.370">
    <property type="match status" value="1"/>
</dbReference>
<dbReference type="FunFam" id="3.10.20.370:FF:000001">
    <property type="entry name" value="Retrovirus-related Pol polyprotein from transposon 17.6-like protein"/>
    <property type="match status" value="1"/>
</dbReference>
<dbReference type="GO" id="GO:0003964">
    <property type="term" value="F:RNA-directed DNA polymerase activity"/>
    <property type="evidence" value="ECO:0007669"/>
    <property type="project" value="UniProtKB-KW"/>
</dbReference>
<gene>
    <name evidence="8" type="ORF">Cfor_01252</name>
</gene>
<dbReference type="AlphaFoldDB" id="A0A6L2Q941"/>
<keyword evidence="1" id="KW-0808">Transferase</keyword>
<organism evidence="8 9">
    <name type="scientific">Coptotermes formosanus</name>
    <name type="common">Formosan subterranean termite</name>
    <dbReference type="NCBI Taxonomy" id="36987"/>
    <lineage>
        <taxon>Eukaryota</taxon>
        <taxon>Metazoa</taxon>
        <taxon>Ecdysozoa</taxon>
        <taxon>Arthropoda</taxon>
        <taxon>Hexapoda</taxon>
        <taxon>Insecta</taxon>
        <taxon>Pterygota</taxon>
        <taxon>Neoptera</taxon>
        <taxon>Polyneoptera</taxon>
        <taxon>Dictyoptera</taxon>
        <taxon>Blattodea</taxon>
        <taxon>Blattoidea</taxon>
        <taxon>Termitoidae</taxon>
        <taxon>Rhinotermitidae</taxon>
        <taxon>Coptotermes</taxon>
    </lineage>
</organism>
<sequence>MADFEKPFILQTGASNVTLGAVLSQEGDGVGQPVAYASRALTAQERKASSIYELECLAVLFATD</sequence>
<evidence type="ECO:0000256" key="1">
    <source>
        <dbReference type="ARBA" id="ARBA00022679"/>
    </source>
</evidence>
<evidence type="ECO:0000256" key="3">
    <source>
        <dbReference type="ARBA" id="ARBA00022722"/>
    </source>
</evidence>
<keyword evidence="3" id="KW-0540">Nuclease</keyword>
<dbReference type="GO" id="GO:0016787">
    <property type="term" value="F:hydrolase activity"/>
    <property type="evidence" value="ECO:0007669"/>
    <property type="project" value="UniProtKB-KW"/>
</dbReference>
<dbReference type="PANTHER" id="PTHR34072">
    <property type="entry name" value="ENZYMATIC POLYPROTEIN-RELATED"/>
    <property type="match status" value="1"/>
</dbReference>
<protein>
    <recommendedName>
        <fullName evidence="7">Reverse transcriptase RNase H-like domain-containing protein</fullName>
    </recommendedName>
</protein>
<evidence type="ECO:0000313" key="9">
    <source>
        <dbReference type="Proteomes" id="UP000502823"/>
    </source>
</evidence>
<dbReference type="InParanoid" id="A0A6L2Q941"/>
<reference evidence="9" key="1">
    <citation type="submission" date="2020-01" db="EMBL/GenBank/DDBJ databases">
        <title>Draft genome sequence of the Termite Coptotermes fromosanus.</title>
        <authorList>
            <person name="Itakura S."/>
            <person name="Yosikawa Y."/>
            <person name="Umezawa K."/>
        </authorList>
    </citation>
    <scope>NUCLEOTIDE SEQUENCE [LARGE SCALE GENOMIC DNA]</scope>
</reference>